<name>A0AB33A5G5_9MYCO</name>
<accession>A0AB33A5G5</accession>
<reference evidence="2 3" key="1">
    <citation type="journal article" date="2013" name="Genome Announc.">
        <title>Complete Genome Sequence of Mycobacterium massiliense Clinical Strain Asan 50594, Belonging to the Type II Genotype.</title>
        <authorList>
            <person name="Kim B.J."/>
            <person name="Kim B.R."/>
            <person name="Hong S.H."/>
            <person name="Seok S.H."/>
            <person name="Kook Y.H."/>
            <person name="Kim B.J."/>
        </authorList>
    </citation>
    <scope>NUCLEOTIDE SEQUENCE [LARGE SCALE GENOMIC DNA]</scope>
    <source>
        <strain evidence="2 3">50594</strain>
    </source>
</reference>
<dbReference type="InterPro" id="IPR038232">
    <property type="entry name" value="PknH-like_Extracell_sf"/>
</dbReference>
<evidence type="ECO:0000259" key="1">
    <source>
        <dbReference type="Pfam" id="PF14032"/>
    </source>
</evidence>
<dbReference type="InterPro" id="IPR026954">
    <property type="entry name" value="PknH-like_Extracell"/>
</dbReference>
<evidence type="ECO:0000313" key="2">
    <source>
        <dbReference type="EMBL" id="AGM27010.1"/>
    </source>
</evidence>
<dbReference type="Pfam" id="PF14032">
    <property type="entry name" value="PknH_C"/>
    <property type="match status" value="1"/>
</dbReference>
<dbReference type="Gene3D" id="3.40.1000.70">
    <property type="entry name" value="PknH-like extracellular domain"/>
    <property type="match status" value="1"/>
</dbReference>
<organism evidence="2 3">
    <name type="scientific">Mycobacteroides abscessus subsp. bolletii 50594</name>
    <dbReference type="NCBI Taxonomy" id="1303024"/>
    <lineage>
        <taxon>Bacteria</taxon>
        <taxon>Bacillati</taxon>
        <taxon>Actinomycetota</taxon>
        <taxon>Actinomycetes</taxon>
        <taxon>Mycobacteriales</taxon>
        <taxon>Mycobacteriaceae</taxon>
        <taxon>Mycobacteroides</taxon>
        <taxon>Mycobacteroides abscessus</taxon>
    </lineage>
</organism>
<proteinExistence type="predicted"/>
<dbReference type="KEGG" id="mabb:MASS_0408"/>
<protein>
    <recommendedName>
        <fullName evidence="1">PknH-like extracellular domain-containing protein</fullName>
    </recommendedName>
</protein>
<sequence>MTAVLVGCSHAGSQSPKSTENALVAADRFDSLFLTDADFNGLLGVPLAGGSTYSGTRSDQSSDDDVSKACSMMNTALGSEPVYGKDYLRYQLNEPQSPPDQVQRYDGQVDYAIVLYPQEENVKAAFQRLAVGFHMCQLSDGKHGWFTLGEDSASKLTWTTNEANGVDHLCAFDSRIARNVFITARVCGEKKPSPVDVSKIAGAVEAKVNA</sequence>
<dbReference type="EMBL" id="CP004374">
    <property type="protein sequence ID" value="AGM27010.1"/>
    <property type="molecule type" value="Genomic_DNA"/>
</dbReference>
<gene>
    <name evidence="2" type="ORF">MASS_0408</name>
</gene>
<feature type="domain" description="PknH-like extracellular" evidence="1">
    <location>
        <begin position="24"/>
        <end position="203"/>
    </location>
</feature>
<evidence type="ECO:0000313" key="3">
    <source>
        <dbReference type="Proteomes" id="UP000013961"/>
    </source>
</evidence>
<dbReference type="AlphaFoldDB" id="A0AB33A5G5"/>
<dbReference type="Proteomes" id="UP000013961">
    <property type="component" value="Chromosome"/>
</dbReference>